<evidence type="ECO:0000313" key="2">
    <source>
        <dbReference type="EMBL" id="SED81465.1"/>
    </source>
</evidence>
<evidence type="ECO:0000259" key="1">
    <source>
        <dbReference type="Pfam" id="PF09361"/>
    </source>
</evidence>
<accession>A0A1H5DRC3</accession>
<organism evidence="2 3">
    <name type="scientific">Bradyrhizobium erythrophlei</name>
    <dbReference type="NCBI Taxonomy" id="1437360"/>
    <lineage>
        <taxon>Bacteria</taxon>
        <taxon>Pseudomonadati</taxon>
        <taxon>Pseudomonadota</taxon>
        <taxon>Alphaproteobacteria</taxon>
        <taxon>Hyphomicrobiales</taxon>
        <taxon>Nitrobacteraceae</taxon>
        <taxon>Bradyrhizobium</taxon>
    </lineage>
</organism>
<dbReference type="InterPro" id="IPR010127">
    <property type="entry name" value="Phasin_subfam-1"/>
</dbReference>
<sequence length="142" mass="15735">MTDNTSYIDMLRKFGSDLGLPKLNVDELLQAQKKNLEALGQSAKVAAQGAQSVAQKQREVIEAGLREASTLAREYKPLGKIHENLALQTEFARKVFDIAVKGAQDSASTARQSTTEAVKIIQDRMKENFEEFRASVRPNKPT</sequence>
<dbReference type="Pfam" id="PF09361">
    <property type="entry name" value="Phasin_2"/>
    <property type="match status" value="1"/>
</dbReference>
<gene>
    <name evidence="2" type="ORF">SAMN05444164_5900</name>
</gene>
<dbReference type="RefSeq" id="WP_143046799.1">
    <property type="nucleotide sequence ID" value="NZ_FNTH01000001.1"/>
</dbReference>
<dbReference type="Proteomes" id="UP000198992">
    <property type="component" value="Unassembled WGS sequence"/>
</dbReference>
<dbReference type="EMBL" id="FNTH01000001">
    <property type="protein sequence ID" value="SED81465.1"/>
    <property type="molecule type" value="Genomic_DNA"/>
</dbReference>
<dbReference type="NCBIfam" id="TIGR01841">
    <property type="entry name" value="phasin"/>
    <property type="match status" value="1"/>
</dbReference>
<feature type="domain" description="Phasin" evidence="1">
    <location>
        <begin position="27"/>
        <end position="125"/>
    </location>
</feature>
<reference evidence="2 3" key="1">
    <citation type="submission" date="2016-10" db="EMBL/GenBank/DDBJ databases">
        <authorList>
            <person name="de Groot N.N."/>
        </authorList>
    </citation>
    <scope>NUCLEOTIDE SEQUENCE [LARGE SCALE GENOMIC DNA]</scope>
    <source>
        <strain evidence="2 3">MT12</strain>
    </source>
</reference>
<proteinExistence type="predicted"/>
<name>A0A1H5DRC3_9BRAD</name>
<protein>
    <submittedName>
        <fullName evidence="2">Phasin family protein</fullName>
    </submittedName>
</protein>
<dbReference type="OrthoDB" id="7857244at2"/>
<dbReference type="InterPro" id="IPR018968">
    <property type="entry name" value="Phasin"/>
</dbReference>
<dbReference type="AlphaFoldDB" id="A0A1H5DRC3"/>
<evidence type="ECO:0000313" key="3">
    <source>
        <dbReference type="Proteomes" id="UP000198992"/>
    </source>
</evidence>